<name>A0A4Y7R759_9FIRM</name>
<sequence>MKEDSSLTPEEVASTLKIAKNTVYELIKRGELAAYRVGRKIRVDQKDVEAYKNLGKKLESTAAPYSAAARSLPATAPDIEEPSSNLQRIVICGQDVLLDILARHLERHPNGVGALRHHVGSFNGLLALYQGKVHMTAVHLWAGERDLYNIPYVRRLLPGIPTLIVHLACRMQGFYVAKGNPKGIKSWQDLTRPGIRFINREKGSGTRVLLNEQFRLLGLDSSQINGYETEELSHLTVASAVARGEADVGLGIEKVSLQARGIDFVPLQKERYELVMKKEDADKPQFQAVLEIIQSHEFKKELLGLGDYDVTETGKIVAEV</sequence>
<proteinExistence type="predicted"/>
<dbReference type="InterPro" id="IPR010093">
    <property type="entry name" value="SinI_DNA-bd"/>
</dbReference>
<dbReference type="PANTHER" id="PTHR38431:SF1">
    <property type="entry name" value="BLL2305 PROTEIN"/>
    <property type="match status" value="1"/>
</dbReference>
<evidence type="ECO:0000259" key="1">
    <source>
        <dbReference type="Pfam" id="PF12727"/>
    </source>
</evidence>
<feature type="domain" description="Helix-turn-helix" evidence="2">
    <location>
        <begin position="7"/>
        <end position="52"/>
    </location>
</feature>
<evidence type="ECO:0000259" key="2">
    <source>
        <dbReference type="Pfam" id="PF12728"/>
    </source>
</evidence>
<evidence type="ECO:0000313" key="3">
    <source>
        <dbReference type="EMBL" id="TEB04559.1"/>
    </source>
</evidence>
<dbReference type="GO" id="GO:0003677">
    <property type="term" value="F:DNA binding"/>
    <property type="evidence" value="ECO:0007669"/>
    <property type="project" value="InterPro"/>
</dbReference>
<gene>
    <name evidence="3" type="ORF">Psch_03319</name>
</gene>
<dbReference type="InterPro" id="IPR024370">
    <property type="entry name" value="PBP_domain"/>
</dbReference>
<dbReference type="Pfam" id="PF12728">
    <property type="entry name" value="HTH_17"/>
    <property type="match status" value="1"/>
</dbReference>
<dbReference type="EMBL" id="QFGA01000003">
    <property type="protein sequence ID" value="TEB04559.1"/>
    <property type="molecule type" value="Genomic_DNA"/>
</dbReference>
<evidence type="ECO:0000313" key="4">
    <source>
        <dbReference type="Proteomes" id="UP000298324"/>
    </source>
</evidence>
<comment type="caution">
    <text evidence="3">The sequence shown here is derived from an EMBL/GenBank/DDBJ whole genome shotgun (WGS) entry which is preliminary data.</text>
</comment>
<dbReference type="PANTHER" id="PTHR38431">
    <property type="entry name" value="BLL2305 PROTEIN"/>
    <property type="match status" value="1"/>
</dbReference>
<protein>
    <submittedName>
        <fullName evidence="3">PBP superfamily domain protein</fullName>
    </submittedName>
</protein>
<dbReference type="InterPro" id="IPR041657">
    <property type="entry name" value="HTH_17"/>
</dbReference>
<keyword evidence="4" id="KW-1185">Reference proteome</keyword>
<reference evidence="3 4" key="1">
    <citation type="journal article" date="2018" name="Environ. Microbiol.">
        <title>Novel energy conservation strategies and behaviour of Pelotomaculum schinkii driving syntrophic propionate catabolism.</title>
        <authorList>
            <person name="Hidalgo-Ahumada C.A.P."/>
            <person name="Nobu M.K."/>
            <person name="Narihiro T."/>
            <person name="Tamaki H."/>
            <person name="Liu W.T."/>
            <person name="Kamagata Y."/>
            <person name="Stams A.J.M."/>
            <person name="Imachi H."/>
            <person name="Sousa D.Z."/>
        </authorList>
    </citation>
    <scope>NUCLEOTIDE SEQUENCE [LARGE SCALE GENOMIC DNA]</scope>
    <source>
        <strain evidence="3 4">HH</strain>
    </source>
</reference>
<dbReference type="NCBIfam" id="TIGR01764">
    <property type="entry name" value="excise"/>
    <property type="match status" value="1"/>
</dbReference>
<dbReference type="Pfam" id="PF12727">
    <property type="entry name" value="PBP_like"/>
    <property type="match status" value="1"/>
</dbReference>
<dbReference type="Gene3D" id="3.40.190.10">
    <property type="entry name" value="Periplasmic binding protein-like II"/>
    <property type="match status" value="1"/>
</dbReference>
<organism evidence="3 4">
    <name type="scientific">Pelotomaculum schinkii</name>
    <dbReference type="NCBI Taxonomy" id="78350"/>
    <lineage>
        <taxon>Bacteria</taxon>
        <taxon>Bacillati</taxon>
        <taxon>Bacillota</taxon>
        <taxon>Clostridia</taxon>
        <taxon>Eubacteriales</taxon>
        <taxon>Desulfotomaculaceae</taxon>
        <taxon>Pelotomaculum</taxon>
    </lineage>
</organism>
<dbReference type="Proteomes" id="UP000298324">
    <property type="component" value="Unassembled WGS sequence"/>
</dbReference>
<dbReference type="RefSeq" id="WP_134218820.1">
    <property type="nucleotide sequence ID" value="NZ_QFGA01000003.1"/>
</dbReference>
<dbReference type="AlphaFoldDB" id="A0A4Y7R759"/>
<accession>A0A4Y7R759</accession>
<feature type="domain" description="PBP" evidence="1">
    <location>
        <begin position="102"/>
        <end position="294"/>
    </location>
</feature>
<dbReference type="SUPFAM" id="SSF53850">
    <property type="entry name" value="Periplasmic binding protein-like II"/>
    <property type="match status" value="1"/>
</dbReference>